<reference evidence="3" key="1">
    <citation type="journal article" date="2019" name="Curr. Biol.">
        <title>Genome Sequence of Striga asiatica Provides Insight into the Evolution of Plant Parasitism.</title>
        <authorList>
            <person name="Yoshida S."/>
            <person name="Kim S."/>
            <person name="Wafula E.K."/>
            <person name="Tanskanen J."/>
            <person name="Kim Y.M."/>
            <person name="Honaas L."/>
            <person name="Yang Z."/>
            <person name="Spallek T."/>
            <person name="Conn C.E."/>
            <person name="Ichihashi Y."/>
            <person name="Cheong K."/>
            <person name="Cui S."/>
            <person name="Der J.P."/>
            <person name="Gundlach H."/>
            <person name="Jiao Y."/>
            <person name="Hori C."/>
            <person name="Ishida J.K."/>
            <person name="Kasahara H."/>
            <person name="Kiba T."/>
            <person name="Kim M.S."/>
            <person name="Koo N."/>
            <person name="Laohavisit A."/>
            <person name="Lee Y.H."/>
            <person name="Lumba S."/>
            <person name="McCourt P."/>
            <person name="Mortimer J.C."/>
            <person name="Mutuku J.M."/>
            <person name="Nomura T."/>
            <person name="Sasaki-Sekimoto Y."/>
            <person name="Seto Y."/>
            <person name="Wang Y."/>
            <person name="Wakatake T."/>
            <person name="Sakakibara H."/>
            <person name="Demura T."/>
            <person name="Yamaguchi S."/>
            <person name="Yoneyama K."/>
            <person name="Manabe R.I."/>
            <person name="Nelson D.C."/>
            <person name="Schulman A.H."/>
            <person name="Timko M.P."/>
            <person name="dePamphilis C.W."/>
            <person name="Choi D."/>
            <person name="Shirasu K."/>
        </authorList>
    </citation>
    <scope>NUCLEOTIDE SEQUENCE [LARGE SCALE GENOMIC DNA]</scope>
    <source>
        <strain evidence="3">cv. UVA1</strain>
    </source>
</reference>
<feature type="non-terminal residue" evidence="2">
    <location>
        <position position="1"/>
    </location>
</feature>
<accession>A0A5A7RCB3</accession>
<organism evidence="2 3">
    <name type="scientific">Striga asiatica</name>
    <name type="common">Asiatic witchweed</name>
    <name type="synonym">Buchnera asiatica</name>
    <dbReference type="NCBI Taxonomy" id="4170"/>
    <lineage>
        <taxon>Eukaryota</taxon>
        <taxon>Viridiplantae</taxon>
        <taxon>Streptophyta</taxon>
        <taxon>Embryophyta</taxon>
        <taxon>Tracheophyta</taxon>
        <taxon>Spermatophyta</taxon>
        <taxon>Magnoliopsida</taxon>
        <taxon>eudicotyledons</taxon>
        <taxon>Gunneridae</taxon>
        <taxon>Pentapetalae</taxon>
        <taxon>asterids</taxon>
        <taxon>lamiids</taxon>
        <taxon>Lamiales</taxon>
        <taxon>Orobanchaceae</taxon>
        <taxon>Buchnereae</taxon>
        <taxon>Striga</taxon>
    </lineage>
</organism>
<evidence type="ECO:0000256" key="1">
    <source>
        <dbReference type="SAM" id="MobiDB-lite"/>
    </source>
</evidence>
<keyword evidence="3" id="KW-1185">Reference proteome</keyword>
<gene>
    <name evidence="2" type="ORF">STAS_31805</name>
</gene>
<name>A0A5A7RCB3_STRAF</name>
<dbReference type="Proteomes" id="UP000325081">
    <property type="component" value="Unassembled WGS sequence"/>
</dbReference>
<comment type="caution">
    <text evidence="2">The sequence shown here is derived from an EMBL/GenBank/DDBJ whole genome shotgun (WGS) entry which is preliminary data.</text>
</comment>
<dbReference type="EMBL" id="BKCP01011070">
    <property type="protein sequence ID" value="GER54227.1"/>
    <property type="molecule type" value="Genomic_DNA"/>
</dbReference>
<protein>
    <submittedName>
        <fullName evidence="2">Plant invertase/pectin methylesterase inhibitor</fullName>
    </submittedName>
</protein>
<evidence type="ECO:0000313" key="2">
    <source>
        <dbReference type="EMBL" id="GER54227.1"/>
    </source>
</evidence>
<feature type="region of interest" description="Disordered" evidence="1">
    <location>
        <begin position="34"/>
        <end position="70"/>
    </location>
</feature>
<proteinExistence type="predicted"/>
<sequence>PTTPCFTPLRCCCNSLRHGPEFTSLRRQSHRHVHVFTPPESSPPRTSLDAANPPRATAATLAGDSDSDSDDEFAFPGWIVEEDFWDRAAPMIDDVQITDGDDRNCDKVRLKLNEKISSAPLINSRIYGEIATWPLEFDLENPDPICYYRVSHLQAHTINLNPKEVVLLPLTSPEPRSPLYEGQVIYLAFSLKIDDEDIFVHGQIHNSNNLFPGEGICRSDALVVRPHNSKALRKYGGPIINRSLIGDPECDPVLMDAYYSMYDRAWTTVSVKSLLEGVSRFSGFIVARPCIFYSRICLLTVKRADEEKKTVVIQRGDEGIVGIDGSIKLTRSMVAVPCYIVFDEAKQNKVDTIYRVAAARFARLFRDFVC</sequence>
<dbReference type="AlphaFoldDB" id="A0A5A7RCB3"/>
<evidence type="ECO:0000313" key="3">
    <source>
        <dbReference type="Proteomes" id="UP000325081"/>
    </source>
</evidence>
<dbReference type="OrthoDB" id="1664006at2759"/>